<sequence>MSRMQISVCTTLSRDMSFFGLPSSPNQQTTGPANKRNVNPLSGSQGPELEKVTSLSDVVKLPLGEDVNEWLAINTVDFCSHITALYNTVGEFCTPITCPNMDAGSTDEDTLADAFTTFLPRTVSAPEYVEHLTDWIDTQMGDETIFPRKPEAPFPPDFKDFVKRILKRLYRVFAHIYRSHYQKIVCLEMEPHLNTCFEHFVLFVTEFQLVDKIELDALKELVEKILAP</sequence>
<dbReference type="EMBL" id="CACVBM020000754">
    <property type="protein sequence ID" value="CAA7022946.1"/>
    <property type="molecule type" value="Genomic_DNA"/>
</dbReference>
<dbReference type="InterPro" id="IPR005301">
    <property type="entry name" value="MOB_kinase_act_fam"/>
</dbReference>
<feature type="region of interest" description="Disordered" evidence="1">
    <location>
        <begin position="20"/>
        <end position="49"/>
    </location>
</feature>
<evidence type="ECO:0008006" key="4">
    <source>
        <dbReference type="Google" id="ProtNLM"/>
    </source>
</evidence>
<evidence type="ECO:0000256" key="1">
    <source>
        <dbReference type="SAM" id="MobiDB-lite"/>
    </source>
</evidence>
<evidence type="ECO:0000313" key="3">
    <source>
        <dbReference type="Proteomes" id="UP000467841"/>
    </source>
</evidence>
<evidence type="ECO:0000313" key="2">
    <source>
        <dbReference type="EMBL" id="CAA7022946.1"/>
    </source>
</evidence>
<dbReference type="PANTHER" id="PTHR22599">
    <property type="entry name" value="MPS ONE BINDER KINASE ACTIVATOR-LIKE MOB"/>
    <property type="match status" value="1"/>
</dbReference>
<name>A0A6D2I9Z5_9BRAS</name>
<keyword evidence="3" id="KW-1185">Reference proteome</keyword>
<comment type="caution">
    <text evidence="2">The sequence shown here is derived from an EMBL/GenBank/DDBJ whole genome shotgun (WGS) entry which is preliminary data.</text>
</comment>
<dbReference type="SUPFAM" id="SSF101152">
    <property type="entry name" value="Mob1/phocein"/>
    <property type="match status" value="1"/>
</dbReference>
<feature type="compositionally biased region" description="Polar residues" evidence="1">
    <location>
        <begin position="23"/>
        <end position="45"/>
    </location>
</feature>
<dbReference type="Proteomes" id="UP000467841">
    <property type="component" value="Unassembled WGS sequence"/>
</dbReference>
<proteinExistence type="predicted"/>
<dbReference type="Pfam" id="PF03637">
    <property type="entry name" value="Mob1_phocein"/>
    <property type="match status" value="1"/>
</dbReference>
<reference evidence="2" key="1">
    <citation type="submission" date="2020-01" db="EMBL/GenBank/DDBJ databases">
        <authorList>
            <person name="Mishra B."/>
        </authorList>
    </citation>
    <scope>NUCLEOTIDE SEQUENCE [LARGE SCALE GENOMIC DNA]</scope>
</reference>
<dbReference type="AlphaFoldDB" id="A0A6D2I9Z5"/>
<dbReference type="OrthoDB" id="8170117at2759"/>
<accession>A0A6D2I9Z5</accession>
<organism evidence="2 3">
    <name type="scientific">Microthlaspi erraticum</name>
    <dbReference type="NCBI Taxonomy" id="1685480"/>
    <lineage>
        <taxon>Eukaryota</taxon>
        <taxon>Viridiplantae</taxon>
        <taxon>Streptophyta</taxon>
        <taxon>Embryophyta</taxon>
        <taxon>Tracheophyta</taxon>
        <taxon>Spermatophyta</taxon>
        <taxon>Magnoliopsida</taxon>
        <taxon>eudicotyledons</taxon>
        <taxon>Gunneridae</taxon>
        <taxon>Pentapetalae</taxon>
        <taxon>rosids</taxon>
        <taxon>malvids</taxon>
        <taxon>Brassicales</taxon>
        <taxon>Brassicaceae</taxon>
        <taxon>Coluteocarpeae</taxon>
        <taxon>Microthlaspi</taxon>
    </lineage>
</organism>
<dbReference type="Gene3D" id="1.20.140.30">
    <property type="entry name" value="MOB kinase activator"/>
    <property type="match status" value="1"/>
</dbReference>
<dbReference type="InterPro" id="IPR036703">
    <property type="entry name" value="MOB_kinase_act_sf"/>
</dbReference>
<gene>
    <name evidence="2" type="ORF">MERR_LOCUS10181</name>
</gene>
<protein>
    <recommendedName>
        <fullName evidence="4">Mob1/phocein family protein</fullName>
    </recommendedName>
</protein>
<dbReference type="SMART" id="SM01388">
    <property type="entry name" value="Mob1_phocein"/>
    <property type="match status" value="1"/>
</dbReference>